<keyword evidence="1" id="KW-0812">Transmembrane</keyword>
<reference evidence="2" key="1">
    <citation type="submission" date="2015-05" db="EMBL/GenBank/DDBJ databases">
        <authorList>
            <person name="Rattei Thomas"/>
        </authorList>
    </citation>
    <scope>NUCLEOTIDE SEQUENCE</scope>
    <source>
        <strain evidence="2">H12</strain>
    </source>
</reference>
<gene>
    <name evidence="2" type="ORF">BN1224_H12_CQ_00010</name>
</gene>
<accession>A0A0F7WYS7</accession>
<dbReference type="EMBL" id="LN847150">
    <property type="protein sequence ID" value="CRI43519.1"/>
    <property type="molecule type" value="Genomic_DNA"/>
</dbReference>
<feature type="transmembrane region" description="Helical" evidence="1">
    <location>
        <begin position="12"/>
        <end position="32"/>
    </location>
</feature>
<sequence>SSFHSFKTEISLSYFIFQLKIFSISIVTVIPFRKGCPSSLKQRACHYKSCLKLAKDSRLNSFDT</sequence>
<name>A0A0F7WYS7_CHLPN</name>
<organism evidence="2">
    <name type="scientific">Chlamydia pneumoniae</name>
    <name type="common">Chlamydophila pneumoniae</name>
    <dbReference type="NCBI Taxonomy" id="83558"/>
    <lineage>
        <taxon>Bacteria</taxon>
        <taxon>Pseudomonadati</taxon>
        <taxon>Chlamydiota</taxon>
        <taxon>Chlamydiia</taxon>
        <taxon>Chlamydiales</taxon>
        <taxon>Chlamydiaceae</taxon>
        <taxon>Chlamydia/Chlamydophila group</taxon>
        <taxon>Chlamydia</taxon>
    </lineage>
</organism>
<proteinExistence type="predicted"/>
<keyword evidence="1" id="KW-1133">Transmembrane helix</keyword>
<keyword evidence="1" id="KW-0472">Membrane</keyword>
<dbReference type="AlphaFoldDB" id="A0A0F7WYS7"/>
<protein>
    <submittedName>
        <fullName evidence="2">Uncharacterized protein</fullName>
    </submittedName>
</protein>
<feature type="non-terminal residue" evidence="2">
    <location>
        <position position="1"/>
    </location>
</feature>
<evidence type="ECO:0000313" key="2">
    <source>
        <dbReference type="EMBL" id="CRI43519.1"/>
    </source>
</evidence>
<evidence type="ECO:0000256" key="1">
    <source>
        <dbReference type="SAM" id="Phobius"/>
    </source>
</evidence>